<dbReference type="EMBL" id="KV744928">
    <property type="protein sequence ID" value="OCK81246.1"/>
    <property type="molecule type" value="Genomic_DNA"/>
</dbReference>
<evidence type="ECO:0000256" key="1">
    <source>
        <dbReference type="SAM" id="Phobius"/>
    </source>
</evidence>
<keyword evidence="1" id="KW-1133">Transmembrane helix</keyword>
<dbReference type="OrthoDB" id="10475424at2759"/>
<evidence type="ECO:0000313" key="2">
    <source>
        <dbReference type="EMBL" id="OCK81246.1"/>
    </source>
</evidence>
<accession>A0A8E2EC39</accession>
<dbReference type="Proteomes" id="UP000250266">
    <property type="component" value="Unassembled WGS sequence"/>
</dbReference>
<reference evidence="2 3" key="1">
    <citation type="journal article" date="2016" name="Nat. Commun.">
        <title>Ectomycorrhizal ecology is imprinted in the genome of the dominant symbiotic fungus Cenococcum geophilum.</title>
        <authorList>
            <consortium name="DOE Joint Genome Institute"/>
            <person name="Peter M."/>
            <person name="Kohler A."/>
            <person name="Ohm R.A."/>
            <person name="Kuo A."/>
            <person name="Krutzmann J."/>
            <person name="Morin E."/>
            <person name="Arend M."/>
            <person name="Barry K.W."/>
            <person name="Binder M."/>
            <person name="Choi C."/>
            <person name="Clum A."/>
            <person name="Copeland A."/>
            <person name="Grisel N."/>
            <person name="Haridas S."/>
            <person name="Kipfer T."/>
            <person name="LaButti K."/>
            <person name="Lindquist E."/>
            <person name="Lipzen A."/>
            <person name="Maire R."/>
            <person name="Meier B."/>
            <person name="Mihaltcheva S."/>
            <person name="Molinier V."/>
            <person name="Murat C."/>
            <person name="Poggeler S."/>
            <person name="Quandt C.A."/>
            <person name="Sperisen C."/>
            <person name="Tritt A."/>
            <person name="Tisserant E."/>
            <person name="Crous P.W."/>
            <person name="Henrissat B."/>
            <person name="Nehls U."/>
            <person name="Egli S."/>
            <person name="Spatafora J.W."/>
            <person name="Grigoriev I.V."/>
            <person name="Martin F.M."/>
        </authorList>
    </citation>
    <scope>NUCLEOTIDE SEQUENCE [LARGE SCALE GENOMIC DNA]</scope>
    <source>
        <strain evidence="2 3">CBS 459.81</strain>
    </source>
</reference>
<evidence type="ECO:0000313" key="3">
    <source>
        <dbReference type="Proteomes" id="UP000250266"/>
    </source>
</evidence>
<sequence length="123" mass="14036">MWAEWNNHDDLLWNSQHFALRLAFLIVNDQSQAQSEDTVRTLHRTLWLKQSHILDTVFTRKHLACMAGFALCGFATLGLGVFGFWAYAGYNIYTSNEALPEAMSKAVDLAQHIPRLAPLHHLE</sequence>
<dbReference type="AlphaFoldDB" id="A0A8E2EC39"/>
<keyword evidence="1" id="KW-0472">Membrane</keyword>
<keyword evidence="3" id="KW-1185">Reference proteome</keyword>
<feature type="transmembrane region" description="Helical" evidence="1">
    <location>
        <begin position="63"/>
        <end position="87"/>
    </location>
</feature>
<gene>
    <name evidence="2" type="ORF">K432DRAFT_381498</name>
</gene>
<organism evidence="2 3">
    <name type="scientific">Lepidopterella palustris CBS 459.81</name>
    <dbReference type="NCBI Taxonomy" id="1314670"/>
    <lineage>
        <taxon>Eukaryota</taxon>
        <taxon>Fungi</taxon>
        <taxon>Dikarya</taxon>
        <taxon>Ascomycota</taxon>
        <taxon>Pezizomycotina</taxon>
        <taxon>Dothideomycetes</taxon>
        <taxon>Pleosporomycetidae</taxon>
        <taxon>Mytilinidiales</taxon>
        <taxon>Argynnaceae</taxon>
        <taxon>Lepidopterella</taxon>
    </lineage>
</organism>
<proteinExistence type="predicted"/>
<keyword evidence="1" id="KW-0812">Transmembrane</keyword>
<protein>
    <submittedName>
        <fullName evidence="2">Uncharacterized protein</fullName>
    </submittedName>
</protein>
<name>A0A8E2EC39_9PEZI</name>